<accession>A0ACB7SIW3</accession>
<comment type="caution">
    <text evidence="1">The sequence shown here is derived from an EMBL/GenBank/DDBJ whole genome shotgun (WGS) entry which is preliminary data.</text>
</comment>
<name>A0ACB7SIW3_HYAAI</name>
<evidence type="ECO:0000313" key="2">
    <source>
        <dbReference type="Proteomes" id="UP000821845"/>
    </source>
</evidence>
<organism evidence="1 2">
    <name type="scientific">Hyalomma asiaticum</name>
    <name type="common">Tick</name>
    <dbReference type="NCBI Taxonomy" id="266040"/>
    <lineage>
        <taxon>Eukaryota</taxon>
        <taxon>Metazoa</taxon>
        <taxon>Ecdysozoa</taxon>
        <taxon>Arthropoda</taxon>
        <taxon>Chelicerata</taxon>
        <taxon>Arachnida</taxon>
        <taxon>Acari</taxon>
        <taxon>Parasitiformes</taxon>
        <taxon>Ixodida</taxon>
        <taxon>Ixodoidea</taxon>
        <taxon>Ixodidae</taxon>
        <taxon>Hyalomminae</taxon>
        <taxon>Hyalomma</taxon>
    </lineage>
</organism>
<sequence length="378" mass="41700">MNSCKDTSEEAFGVRHYENMEEEATPVRVVLVTGSSGFLGQHVVKELQEEEHATIREIRLFDSRPYVDKLGRVVPKTKLTKEYVGDICSAADLNAALSGVDAVIHCASLVDSRFFADAARMEKVNVQGTSNVVESCVAHDVSCLVYVSSVAATRLVRKRRRHLPLPEYAGPYGETKARAESIVVNSNGRLLSNGRGRLRTLALRIPILYGELDQIFITRCLRMSRLTFGFVFSLDRGIQGMYAGNAASLAVRGIKVLAGPEYHDVCGRFLYAGDETTQDLSLLLGPVAKARGKRLFPLKVPSWLVFAISCAFWGTAKLLSPVAKLNSVAVPSPMEMVFIRRCPAYDGNEAAEKLGWRPKYSVDEAISASLDYYRNVKL</sequence>
<reference evidence="1" key="1">
    <citation type="submission" date="2020-05" db="EMBL/GenBank/DDBJ databases">
        <title>Large-scale comparative analyses of tick genomes elucidate their genetic diversity and vector capacities.</title>
        <authorList>
            <person name="Jia N."/>
            <person name="Wang J."/>
            <person name="Shi W."/>
            <person name="Du L."/>
            <person name="Sun Y."/>
            <person name="Zhan W."/>
            <person name="Jiang J."/>
            <person name="Wang Q."/>
            <person name="Zhang B."/>
            <person name="Ji P."/>
            <person name="Sakyi L.B."/>
            <person name="Cui X."/>
            <person name="Yuan T."/>
            <person name="Jiang B."/>
            <person name="Yang W."/>
            <person name="Lam T.T.-Y."/>
            <person name="Chang Q."/>
            <person name="Ding S."/>
            <person name="Wang X."/>
            <person name="Zhu J."/>
            <person name="Ruan X."/>
            <person name="Zhao L."/>
            <person name="Wei J."/>
            <person name="Que T."/>
            <person name="Du C."/>
            <person name="Cheng J."/>
            <person name="Dai P."/>
            <person name="Han X."/>
            <person name="Huang E."/>
            <person name="Gao Y."/>
            <person name="Liu J."/>
            <person name="Shao H."/>
            <person name="Ye R."/>
            <person name="Li L."/>
            <person name="Wei W."/>
            <person name="Wang X."/>
            <person name="Wang C."/>
            <person name="Yang T."/>
            <person name="Huo Q."/>
            <person name="Li W."/>
            <person name="Guo W."/>
            <person name="Chen H."/>
            <person name="Zhou L."/>
            <person name="Ni X."/>
            <person name="Tian J."/>
            <person name="Zhou Y."/>
            <person name="Sheng Y."/>
            <person name="Liu T."/>
            <person name="Pan Y."/>
            <person name="Xia L."/>
            <person name="Li J."/>
            <person name="Zhao F."/>
            <person name="Cao W."/>
        </authorList>
    </citation>
    <scope>NUCLEOTIDE SEQUENCE</scope>
    <source>
        <strain evidence="1">Hyas-2018</strain>
    </source>
</reference>
<gene>
    <name evidence="1" type="ORF">HPB50_008025</name>
</gene>
<evidence type="ECO:0000313" key="1">
    <source>
        <dbReference type="EMBL" id="KAH6932604.1"/>
    </source>
</evidence>
<dbReference type="EMBL" id="CM023484">
    <property type="protein sequence ID" value="KAH6932604.1"/>
    <property type="molecule type" value="Genomic_DNA"/>
</dbReference>
<proteinExistence type="predicted"/>
<dbReference type="Proteomes" id="UP000821845">
    <property type="component" value="Chromosome 4"/>
</dbReference>
<protein>
    <submittedName>
        <fullName evidence="1">Uncharacterized protein</fullName>
    </submittedName>
</protein>
<keyword evidence="2" id="KW-1185">Reference proteome</keyword>